<dbReference type="Pfam" id="PF00858">
    <property type="entry name" value="ASC"/>
    <property type="match status" value="1"/>
</dbReference>
<keyword evidence="2 11" id="KW-0813">Transport</keyword>
<dbReference type="PANTHER" id="PTHR11690:SF222">
    <property type="entry name" value="AMILORIDE-SENSITIVE SODIUM CHANNEL SUBUNIT GAMMA"/>
    <property type="match status" value="1"/>
</dbReference>
<keyword evidence="9 11" id="KW-0739">Sodium transport</keyword>
<sequence>MELSDAIVANASPQDQGEAVPAVQPRKGPLTILKSRLKRGQHHFNKWLDNTSIHGVVHIFKGKSRLRRILWLLVFLFASITCAGIIIFYIILWAKDPTSTSISFISDDEGQSFPAITVCNLNAVKKDYADQNVVDLLNNYANPTSGF</sequence>
<dbReference type="InterPro" id="IPR001873">
    <property type="entry name" value="ENaC"/>
</dbReference>
<evidence type="ECO:0000256" key="1">
    <source>
        <dbReference type="ARBA" id="ARBA00004141"/>
    </source>
</evidence>
<reference evidence="13" key="1">
    <citation type="submission" date="2017-05" db="UniProtKB">
        <authorList>
            <consortium name="EnsemblMetazoa"/>
        </authorList>
    </citation>
    <scope>IDENTIFICATION</scope>
</reference>
<evidence type="ECO:0000256" key="3">
    <source>
        <dbReference type="ARBA" id="ARBA00022461"/>
    </source>
</evidence>
<keyword evidence="4 11" id="KW-0812">Transmembrane</keyword>
<dbReference type="eggNOG" id="KOG4294">
    <property type="taxonomic scope" value="Eukaryota"/>
</dbReference>
<evidence type="ECO:0000313" key="13">
    <source>
        <dbReference type="EnsemblMetazoa" id="Aqu2.1.16668_001"/>
    </source>
</evidence>
<evidence type="ECO:0000256" key="8">
    <source>
        <dbReference type="ARBA" id="ARBA00023136"/>
    </source>
</evidence>
<dbReference type="GO" id="GO:0005886">
    <property type="term" value="C:plasma membrane"/>
    <property type="evidence" value="ECO:0007669"/>
    <property type="project" value="TreeGrafter"/>
</dbReference>
<dbReference type="PANTHER" id="PTHR11690">
    <property type="entry name" value="AMILORIDE-SENSITIVE SODIUM CHANNEL-RELATED"/>
    <property type="match status" value="1"/>
</dbReference>
<keyword evidence="6" id="KW-0915">Sodium</keyword>
<accession>A0A1X7TP70</accession>
<evidence type="ECO:0000256" key="5">
    <source>
        <dbReference type="ARBA" id="ARBA00022989"/>
    </source>
</evidence>
<proteinExistence type="inferred from homology"/>
<keyword evidence="7 11" id="KW-0406">Ion transport</keyword>
<evidence type="ECO:0000256" key="2">
    <source>
        <dbReference type="ARBA" id="ARBA00022448"/>
    </source>
</evidence>
<dbReference type="OrthoDB" id="6021021at2759"/>
<keyword evidence="10 11" id="KW-0407">Ion channel</keyword>
<evidence type="ECO:0000256" key="6">
    <source>
        <dbReference type="ARBA" id="ARBA00023053"/>
    </source>
</evidence>
<evidence type="ECO:0000256" key="9">
    <source>
        <dbReference type="ARBA" id="ARBA00023201"/>
    </source>
</evidence>
<dbReference type="GO" id="GO:0015280">
    <property type="term" value="F:ligand-gated sodium channel activity"/>
    <property type="evidence" value="ECO:0007669"/>
    <property type="project" value="TreeGrafter"/>
</dbReference>
<comment type="similarity">
    <text evidence="11">Belongs to the amiloride-sensitive sodium channel (TC 1.A.6) family.</text>
</comment>
<dbReference type="EnsemblMetazoa" id="Aqu2.1.16668_001">
    <property type="protein sequence ID" value="Aqu2.1.16668_001"/>
    <property type="gene ID" value="Aqu2.1.16668"/>
</dbReference>
<comment type="subcellular location">
    <subcellularLocation>
        <location evidence="1">Membrane</location>
        <topology evidence="1">Multi-pass membrane protein</topology>
    </subcellularLocation>
</comment>
<name>A0A1X7TP70_AMPQE</name>
<evidence type="ECO:0000256" key="10">
    <source>
        <dbReference type="ARBA" id="ARBA00023303"/>
    </source>
</evidence>
<evidence type="ECO:0000256" key="12">
    <source>
        <dbReference type="SAM" id="Phobius"/>
    </source>
</evidence>
<organism evidence="13">
    <name type="scientific">Amphimedon queenslandica</name>
    <name type="common">Sponge</name>
    <dbReference type="NCBI Taxonomy" id="400682"/>
    <lineage>
        <taxon>Eukaryota</taxon>
        <taxon>Metazoa</taxon>
        <taxon>Porifera</taxon>
        <taxon>Demospongiae</taxon>
        <taxon>Heteroscleromorpha</taxon>
        <taxon>Haplosclerida</taxon>
        <taxon>Niphatidae</taxon>
        <taxon>Amphimedon</taxon>
    </lineage>
</organism>
<protein>
    <submittedName>
        <fullName evidence="13">Uncharacterized protein</fullName>
    </submittedName>
</protein>
<evidence type="ECO:0000256" key="11">
    <source>
        <dbReference type="RuleBase" id="RU000679"/>
    </source>
</evidence>
<evidence type="ECO:0000256" key="4">
    <source>
        <dbReference type="ARBA" id="ARBA00022692"/>
    </source>
</evidence>
<dbReference type="AlphaFoldDB" id="A0A1X7TP70"/>
<dbReference type="InParanoid" id="A0A1X7TP70"/>
<keyword evidence="8 12" id="KW-0472">Membrane</keyword>
<keyword evidence="3 11" id="KW-0894">Sodium channel</keyword>
<feature type="transmembrane region" description="Helical" evidence="12">
    <location>
        <begin position="69"/>
        <end position="94"/>
    </location>
</feature>
<keyword evidence="5 12" id="KW-1133">Transmembrane helix</keyword>
<evidence type="ECO:0000256" key="7">
    <source>
        <dbReference type="ARBA" id="ARBA00023065"/>
    </source>
</evidence>